<keyword evidence="2" id="KW-1185">Reference proteome</keyword>
<accession>W9R8K2</accession>
<protein>
    <submittedName>
        <fullName evidence="1">Uncharacterized protein</fullName>
    </submittedName>
</protein>
<dbReference type="AlphaFoldDB" id="W9R8K2"/>
<dbReference type="Proteomes" id="UP000030645">
    <property type="component" value="Unassembled WGS sequence"/>
</dbReference>
<organism evidence="1 2">
    <name type="scientific">Morus notabilis</name>
    <dbReference type="NCBI Taxonomy" id="981085"/>
    <lineage>
        <taxon>Eukaryota</taxon>
        <taxon>Viridiplantae</taxon>
        <taxon>Streptophyta</taxon>
        <taxon>Embryophyta</taxon>
        <taxon>Tracheophyta</taxon>
        <taxon>Spermatophyta</taxon>
        <taxon>Magnoliopsida</taxon>
        <taxon>eudicotyledons</taxon>
        <taxon>Gunneridae</taxon>
        <taxon>Pentapetalae</taxon>
        <taxon>rosids</taxon>
        <taxon>fabids</taxon>
        <taxon>Rosales</taxon>
        <taxon>Moraceae</taxon>
        <taxon>Moreae</taxon>
        <taxon>Morus</taxon>
    </lineage>
</organism>
<dbReference type="EMBL" id="KE344707">
    <property type="protein sequence ID" value="EXB76033.1"/>
    <property type="molecule type" value="Genomic_DNA"/>
</dbReference>
<reference evidence="2" key="1">
    <citation type="submission" date="2013-01" db="EMBL/GenBank/DDBJ databases">
        <title>Draft Genome Sequence of a Mulberry Tree, Morus notabilis C.K. Schneid.</title>
        <authorList>
            <person name="He N."/>
            <person name="Zhao S."/>
        </authorList>
    </citation>
    <scope>NUCLEOTIDE SEQUENCE</scope>
</reference>
<evidence type="ECO:0000313" key="1">
    <source>
        <dbReference type="EMBL" id="EXB76033.1"/>
    </source>
</evidence>
<gene>
    <name evidence="1" type="ORF">L484_012186</name>
</gene>
<sequence>MNTWDACDALKLLFRQAFFHILAGKEECNLRGRSMITITILAVLKHLEKKSITSSPTDFQFKRVQAMITITILAVLKHLEKKSITSSPTDFQFKRVQAVIFH</sequence>
<name>W9R8K2_9ROSA</name>
<evidence type="ECO:0000313" key="2">
    <source>
        <dbReference type="Proteomes" id="UP000030645"/>
    </source>
</evidence>
<proteinExistence type="predicted"/>